<proteinExistence type="predicted"/>
<evidence type="ECO:0000313" key="2">
    <source>
        <dbReference type="EMBL" id="CAG8691637.1"/>
    </source>
</evidence>
<feature type="compositionally biased region" description="Polar residues" evidence="1">
    <location>
        <begin position="31"/>
        <end position="44"/>
    </location>
</feature>
<feature type="compositionally biased region" description="Basic and acidic residues" evidence="1">
    <location>
        <begin position="64"/>
        <end position="76"/>
    </location>
</feature>
<gene>
    <name evidence="2" type="ORF">ALEPTO_LOCUS11231</name>
</gene>
<organism evidence="2 3">
    <name type="scientific">Ambispora leptoticha</name>
    <dbReference type="NCBI Taxonomy" id="144679"/>
    <lineage>
        <taxon>Eukaryota</taxon>
        <taxon>Fungi</taxon>
        <taxon>Fungi incertae sedis</taxon>
        <taxon>Mucoromycota</taxon>
        <taxon>Glomeromycotina</taxon>
        <taxon>Glomeromycetes</taxon>
        <taxon>Archaeosporales</taxon>
        <taxon>Ambisporaceae</taxon>
        <taxon>Ambispora</taxon>
    </lineage>
</organism>
<feature type="compositionally biased region" description="Polar residues" evidence="1">
    <location>
        <begin position="53"/>
        <end position="63"/>
    </location>
</feature>
<dbReference type="AlphaFoldDB" id="A0A9N9HM81"/>
<accession>A0A9N9HM81</accession>
<sequence>MALITRNSLFYKSLFVPIHYRRISHIVQHEIPNNQDSSENSSKNGGDLKPPQKNEQTISSTTDELAHIHTSYDPKIVDPLQNGEKRDDRNPLEWSAANRSISKHTDKRGNQPV</sequence>
<dbReference type="EMBL" id="CAJVPS010016901">
    <property type="protein sequence ID" value="CAG8691637.1"/>
    <property type="molecule type" value="Genomic_DNA"/>
</dbReference>
<name>A0A9N9HM81_9GLOM</name>
<keyword evidence="3" id="KW-1185">Reference proteome</keyword>
<dbReference type="Proteomes" id="UP000789508">
    <property type="component" value="Unassembled WGS sequence"/>
</dbReference>
<reference evidence="2" key="1">
    <citation type="submission" date="2021-06" db="EMBL/GenBank/DDBJ databases">
        <authorList>
            <person name="Kallberg Y."/>
            <person name="Tangrot J."/>
            <person name="Rosling A."/>
        </authorList>
    </citation>
    <scope>NUCLEOTIDE SEQUENCE</scope>
    <source>
        <strain evidence="2">FL130A</strain>
    </source>
</reference>
<feature type="compositionally biased region" description="Basic and acidic residues" evidence="1">
    <location>
        <begin position="103"/>
        <end position="113"/>
    </location>
</feature>
<feature type="region of interest" description="Disordered" evidence="1">
    <location>
        <begin position="31"/>
        <end position="113"/>
    </location>
</feature>
<evidence type="ECO:0000313" key="3">
    <source>
        <dbReference type="Proteomes" id="UP000789508"/>
    </source>
</evidence>
<comment type="caution">
    <text evidence="2">The sequence shown here is derived from an EMBL/GenBank/DDBJ whole genome shotgun (WGS) entry which is preliminary data.</text>
</comment>
<dbReference type="OrthoDB" id="2442568at2759"/>
<evidence type="ECO:0000256" key="1">
    <source>
        <dbReference type="SAM" id="MobiDB-lite"/>
    </source>
</evidence>
<protein>
    <submittedName>
        <fullName evidence="2">10409_t:CDS:1</fullName>
    </submittedName>
</protein>